<organism evidence="2 3">
    <name type="scientific">Saguinus oedipus</name>
    <name type="common">Cotton-top tamarin</name>
    <name type="synonym">Oedipomidas oedipus</name>
    <dbReference type="NCBI Taxonomy" id="9490"/>
    <lineage>
        <taxon>Eukaryota</taxon>
        <taxon>Metazoa</taxon>
        <taxon>Chordata</taxon>
        <taxon>Craniata</taxon>
        <taxon>Vertebrata</taxon>
        <taxon>Euteleostomi</taxon>
        <taxon>Mammalia</taxon>
        <taxon>Eutheria</taxon>
        <taxon>Euarchontoglires</taxon>
        <taxon>Primates</taxon>
        <taxon>Haplorrhini</taxon>
        <taxon>Platyrrhini</taxon>
        <taxon>Cebidae</taxon>
        <taxon>Callitrichinae</taxon>
        <taxon>Saguinus</taxon>
    </lineage>
</organism>
<dbReference type="EMBL" id="JASSZA010000020">
    <property type="protein sequence ID" value="KAK2086454.1"/>
    <property type="molecule type" value="Genomic_DNA"/>
</dbReference>
<proteinExistence type="predicted"/>
<dbReference type="Proteomes" id="UP001266305">
    <property type="component" value="Unassembled WGS sequence"/>
</dbReference>
<name>A0ABQ9TP76_SAGOE</name>
<sequence>MPKQHQALAASALSIPAPSSPEDTERNLPGSVLFFPRWAAGRGRKTITTLAHGSLCPSSRAQSLPLPDIHEGLGGRPGAVLGSLAQVFIRLLHRHHHTHFINLAGVGGAEQRQSQVISGSTCPLPSYACGLPASSSPTSTPPDEGGKKKYALIPRALAHQPSPPQPPVSALSPAAFLNSWRPLCSKGAPRPLRRGEMQGGEGAGAHLRGWGLLTHPRAQLALAPEPLARQELLQAATAPTPAARQQRPEAALQPGWGATGARPGHPPASSPGSPP</sequence>
<feature type="compositionally biased region" description="Pro residues" evidence="1">
    <location>
        <begin position="264"/>
        <end position="275"/>
    </location>
</feature>
<protein>
    <submittedName>
        <fullName evidence="2">Uncharacterized protein</fullName>
    </submittedName>
</protein>
<accession>A0ABQ9TP76</accession>
<reference evidence="2 3" key="1">
    <citation type="submission" date="2023-05" db="EMBL/GenBank/DDBJ databases">
        <title>B98-5 Cell Line De Novo Hybrid Assembly: An Optical Mapping Approach.</title>
        <authorList>
            <person name="Kananen K."/>
            <person name="Auerbach J.A."/>
            <person name="Kautto E."/>
            <person name="Blachly J.S."/>
        </authorList>
    </citation>
    <scope>NUCLEOTIDE SEQUENCE [LARGE SCALE GENOMIC DNA]</scope>
    <source>
        <strain evidence="2">B95-8</strain>
        <tissue evidence="2">Cell line</tissue>
    </source>
</reference>
<evidence type="ECO:0000256" key="1">
    <source>
        <dbReference type="SAM" id="MobiDB-lite"/>
    </source>
</evidence>
<evidence type="ECO:0000313" key="3">
    <source>
        <dbReference type="Proteomes" id="UP001266305"/>
    </source>
</evidence>
<keyword evidence="3" id="KW-1185">Reference proteome</keyword>
<gene>
    <name evidence="2" type="ORF">P7K49_035879</name>
</gene>
<evidence type="ECO:0000313" key="2">
    <source>
        <dbReference type="EMBL" id="KAK2086454.1"/>
    </source>
</evidence>
<feature type="compositionally biased region" description="Low complexity" evidence="1">
    <location>
        <begin position="231"/>
        <end position="254"/>
    </location>
</feature>
<feature type="region of interest" description="Disordered" evidence="1">
    <location>
        <begin position="231"/>
        <end position="275"/>
    </location>
</feature>
<comment type="caution">
    <text evidence="2">The sequence shown here is derived from an EMBL/GenBank/DDBJ whole genome shotgun (WGS) entry which is preliminary data.</text>
</comment>